<dbReference type="EC" id="5.1.1.1" evidence="5"/>
<dbReference type="EMBL" id="DXGK01000111">
    <property type="protein sequence ID" value="HIW70756.1"/>
    <property type="molecule type" value="Genomic_DNA"/>
</dbReference>
<sequence length="372" mass="41447">MTIGRMRDARLKINLEAVRDNIRSQKNDLPHDSHVFAVVKANAYGCGLVPVAQAALQAGVDGFCVAILDEGLTLREAGINKTTLVLGITPVRYAVVAADQEISLAVGSVKWLDAYRRMTRQQHIDKPLKVHLALDTGMGRIGFTTREEFRQALAMVQGPEFDFEGIFTHFATADGSDERYFRRQFRRWQQFMAVVKKRPRYCHVANSSVGMWHHDVIIGNTVRMGISMYGESPAGRAITPTIHLNPVMTMSADLTYVKLLQAGDSVGYGKTYTAKQNEWIGTLPVGYADGYPRRMQGFHVLIDGQECEIVGRVCMDQLMVRLPKKLPVGTTAVFVGQSAGKQITLTDVADYAGTINYEIMTDIGERLKRVYR</sequence>
<reference evidence="9" key="1">
    <citation type="journal article" date="2021" name="PeerJ">
        <title>Extensive microbial diversity within the chicken gut microbiome revealed by metagenomics and culture.</title>
        <authorList>
            <person name="Gilroy R."/>
            <person name="Ravi A."/>
            <person name="Getino M."/>
            <person name="Pursley I."/>
            <person name="Horton D.L."/>
            <person name="Alikhan N.F."/>
            <person name="Baker D."/>
            <person name="Gharbi K."/>
            <person name="Hall N."/>
            <person name="Watson M."/>
            <person name="Adriaenssens E.M."/>
            <person name="Foster-Nyarko E."/>
            <person name="Jarju S."/>
            <person name="Secka A."/>
            <person name="Antonio M."/>
            <person name="Oren A."/>
            <person name="Chaudhuri R.R."/>
            <person name="La Ragione R."/>
            <person name="Hildebrand F."/>
            <person name="Pallen M.J."/>
        </authorList>
    </citation>
    <scope>NUCLEOTIDE SEQUENCE</scope>
    <source>
        <strain evidence="9">ChiHejej3B27-2180</strain>
    </source>
</reference>
<dbReference type="SUPFAM" id="SSF51419">
    <property type="entry name" value="PLP-binding barrel"/>
    <property type="match status" value="1"/>
</dbReference>
<comment type="caution">
    <text evidence="9">The sequence shown here is derived from an EMBL/GenBank/DDBJ whole genome shotgun (WGS) entry which is preliminary data.</text>
</comment>
<dbReference type="InterPro" id="IPR011079">
    <property type="entry name" value="Ala_racemase_C"/>
</dbReference>
<dbReference type="HAMAP" id="MF_01201">
    <property type="entry name" value="Ala_racemase"/>
    <property type="match status" value="1"/>
</dbReference>
<dbReference type="InterPro" id="IPR020622">
    <property type="entry name" value="Ala_racemase_pyridoxalP-BS"/>
</dbReference>
<feature type="domain" description="Alanine racemase C-terminal" evidence="8">
    <location>
        <begin position="247"/>
        <end position="372"/>
    </location>
</feature>
<dbReference type="InterPro" id="IPR000821">
    <property type="entry name" value="Ala_racemase"/>
</dbReference>
<evidence type="ECO:0000256" key="7">
    <source>
        <dbReference type="PIRSR" id="PIRSR600821-52"/>
    </source>
</evidence>
<evidence type="ECO:0000256" key="4">
    <source>
        <dbReference type="ARBA" id="ARBA00023235"/>
    </source>
</evidence>
<dbReference type="FunFam" id="2.40.37.10:FF:000006">
    <property type="entry name" value="Alanine racemase"/>
    <property type="match status" value="1"/>
</dbReference>
<dbReference type="GO" id="GO:0030170">
    <property type="term" value="F:pyridoxal phosphate binding"/>
    <property type="evidence" value="ECO:0007669"/>
    <property type="project" value="UniProtKB-UniRule"/>
</dbReference>
<dbReference type="Pfam" id="PF00842">
    <property type="entry name" value="Ala_racemase_C"/>
    <property type="match status" value="1"/>
</dbReference>
<dbReference type="GO" id="GO:0030632">
    <property type="term" value="P:D-alanine biosynthetic process"/>
    <property type="evidence" value="ECO:0007669"/>
    <property type="project" value="UniProtKB-UniRule"/>
</dbReference>
<dbReference type="PANTHER" id="PTHR30511:SF0">
    <property type="entry name" value="ALANINE RACEMASE, CATABOLIC-RELATED"/>
    <property type="match status" value="1"/>
</dbReference>
<accession>A0A9D1QPV0</accession>
<comment type="cofactor">
    <cofactor evidence="2 5 6">
        <name>pyridoxal 5'-phosphate</name>
        <dbReference type="ChEBI" id="CHEBI:597326"/>
    </cofactor>
</comment>
<dbReference type="PROSITE" id="PS00395">
    <property type="entry name" value="ALANINE_RACEMASE"/>
    <property type="match status" value="1"/>
</dbReference>
<feature type="binding site" evidence="5 7">
    <location>
        <position position="315"/>
    </location>
    <ligand>
        <name>substrate</name>
    </ligand>
</feature>
<comment type="catalytic activity">
    <reaction evidence="1 5">
        <text>L-alanine = D-alanine</text>
        <dbReference type="Rhea" id="RHEA:20249"/>
        <dbReference type="ChEBI" id="CHEBI:57416"/>
        <dbReference type="ChEBI" id="CHEBI:57972"/>
        <dbReference type="EC" id="5.1.1.1"/>
    </reaction>
</comment>
<dbReference type="SMART" id="SM01005">
    <property type="entry name" value="Ala_racemase_C"/>
    <property type="match status" value="1"/>
</dbReference>
<comment type="function">
    <text evidence="5">Catalyzes the interconversion of L-alanine and D-alanine. May also act on other amino acids.</text>
</comment>
<dbReference type="PANTHER" id="PTHR30511">
    <property type="entry name" value="ALANINE RACEMASE"/>
    <property type="match status" value="1"/>
</dbReference>
<reference evidence="9" key="2">
    <citation type="submission" date="2021-04" db="EMBL/GenBank/DDBJ databases">
        <authorList>
            <person name="Gilroy R."/>
        </authorList>
    </citation>
    <scope>NUCLEOTIDE SEQUENCE</scope>
    <source>
        <strain evidence="9">ChiHejej3B27-2180</strain>
    </source>
</reference>
<protein>
    <recommendedName>
        <fullName evidence="5">Alanine racemase</fullName>
        <ecNumber evidence="5">5.1.1.1</ecNumber>
    </recommendedName>
</protein>
<dbReference type="GO" id="GO:0009252">
    <property type="term" value="P:peptidoglycan biosynthetic process"/>
    <property type="evidence" value="ECO:0007669"/>
    <property type="project" value="TreeGrafter"/>
</dbReference>
<dbReference type="Pfam" id="PF01168">
    <property type="entry name" value="Ala_racemase_N"/>
    <property type="match status" value="1"/>
</dbReference>
<dbReference type="SUPFAM" id="SSF50621">
    <property type="entry name" value="Alanine racemase C-terminal domain-like"/>
    <property type="match status" value="1"/>
</dbReference>
<evidence type="ECO:0000256" key="2">
    <source>
        <dbReference type="ARBA" id="ARBA00001933"/>
    </source>
</evidence>
<dbReference type="FunFam" id="3.20.20.10:FF:000002">
    <property type="entry name" value="Alanine racemase"/>
    <property type="match status" value="1"/>
</dbReference>
<proteinExistence type="inferred from homology"/>
<dbReference type="Proteomes" id="UP000886878">
    <property type="component" value="Unassembled WGS sequence"/>
</dbReference>
<organism evidence="9 10">
    <name type="scientific">Candidatus Limosilactobacillus merdipullorum</name>
    <dbReference type="NCBI Taxonomy" id="2838653"/>
    <lineage>
        <taxon>Bacteria</taxon>
        <taxon>Bacillati</taxon>
        <taxon>Bacillota</taxon>
        <taxon>Bacilli</taxon>
        <taxon>Lactobacillales</taxon>
        <taxon>Lactobacillaceae</taxon>
        <taxon>Limosilactobacillus</taxon>
    </lineage>
</organism>
<dbReference type="InterPro" id="IPR029066">
    <property type="entry name" value="PLP-binding_barrel"/>
</dbReference>
<feature type="modified residue" description="N6-(pyridoxal phosphate)lysine" evidence="5 6">
    <location>
        <position position="40"/>
    </location>
</feature>
<evidence type="ECO:0000256" key="5">
    <source>
        <dbReference type="HAMAP-Rule" id="MF_01201"/>
    </source>
</evidence>
<gene>
    <name evidence="9" type="primary">alr</name>
    <name evidence="9" type="ORF">H9876_05265</name>
</gene>
<dbReference type="GO" id="GO:0005829">
    <property type="term" value="C:cytosol"/>
    <property type="evidence" value="ECO:0007669"/>
    <property type="project" value="TreeGrafter"/>
</dbReference>
<dbReference type="CDD" id="cd00430">
    <property type="entry name" value="PLPDE_III_AR"/>
    <property type="match status" value="1"/>
</dbReference>
<dbReference type="PRINTS" id="PR00992">
    <property type="entry name" value="ALARACEMASE"/>
</dbReference>
<feature type="active site" description="Proton acceptor; specific for L-alanine" evidence="5">
    <location>
        <position position="268"/>
    </location>
</feature>
<dbReference type="InterPro" id="IPR001608">
    <property type="entry name" value="Ala_racemase_N"/>
</dbReference>
<feature type="active site" description="Proton acceptor; specific for D-alanine" evidence="5">
    <location>
        <position position="40"/>
    </location>
</feature>
<comment type="similarity">
    <text evidence="5">Belongs to the alanine racemase family.</text>
</comment>
<dbReference type="InterPro" id="IPR009006">
    <property type="entry name" value="Ala_racemase/Decarboxylase_C"/>
</dbReference>
<comment type="pathway">
    <text evidence="5">Amino-acid biosynthesis; D-alanine biosynthesis; D-alanine from L-alanine: step 1/1.</text>
</comment>
<dbReference type="AlphaFoldDB" id="A0A9D1QPV0"/>
<evidence type="ECO:0000256" key="3">
    <source>
        <dbReference type="ARBA" id="ARBA00022898"/>
    </source>
</evidence>
<evidence type="ECO:0000256" key="1">
    <source>
        <dbReference type="ARBA" id="ARBA00000316"/>
    </source>
</evidence>
<dbReference type="GO" id="GO:0008784">
    <property type="term" value="F:alanine racemase activity"/>
    <property type="evidence" value="ECO:0007669"/>
    <property type="project" value="UniProtKB-UniRule"/>
</dbReference>
<evidence type="ECO:0000256" key="6">
    <source>
        <dbReference type="PIRSR" id="PIRSR600821-50"/>
    </source>
</evidence>
<name>A0A9D1QPV0_9LACO</name>
<dbReference type="Gene3D" id="2.40.37.10">
    <property type="entry name" value="Lyase, Ornithine Decarboxylase, Chain A, domain 1"/>
    <property type="match status" value="1"/>
</dbReference>
<keyword evidence="4 5" id="KW-0413">Isomerase</keyword>
<keyword evidence="3 5" id="KW-0663">Pyridoxal phosphate</keyword>
<evidence type="ECO:0000259" key="8">
    <source>
        <dbReference type="SMART" id="SM01005"/>
    </source>
</evidence>
<feature type="binding site" evidence="5 7">
    <location>
        <position position="140"/>
    </location>
    <ligand>
        <name>substrate</name>
    </ligand>
</feature>
<dbReference type="Gene3D" id="3.20.20.10">
    <property type="entry name" value="Alanine racemase"/>
    <property type="match status" value="1"/>
</dbReference>
<dbReference type="NCBIfam" id="TIGR00492">
    <property type="entry name" value="alr"/>
    <property type="match status" value="1"/>
</dbReference>
<evidence type="ECO:0000313" key="9">
    <source>
        <dbReference type="EMBL" id="HIW70756.1"/>
    </source>
</evidence>
<evidence type="ECO:0000313" key="10">
    <source>
        <dbReference type="Proteomes" id="UP000886878"/>
    </source>
</evidence>